<accession>A0A8H3I298</accession>
<dbReference type="Pfam" id="PF02128">
    <property type="entry name" value="Peptidase_M36"/>
    <property type="match status" value="2"/>
</dbReference>
<keyword evidence="6 14" id="KW-0732">Signal</keyword>
<evidence type="ECO:0000256" key="6">
    <source>
        <dbReference type="ARBA" id="ARBA00022729"/>
    </source>
</evidence>
<dbReference type="InterPro" id="IPR001842">
    <property type="entry name" value="Peptidase_M36"/>
</dbReference>
<feature type="active site" evidence="11">
    <location>
        <position position="971"/>
    </location>
</feature>
<feature type="chain" id="PRO_5034438941" description="FTP domain-containing protein" evidence="14">
    <location>
        <begin position="21"/>
        <end position="1169"/>
    </location>
</feature>
<dbReference type="PRINTS" id="PR00999">
    <property type="entry name" value="FUNGALYSIN"/>
</dbReference>
<evidence type="ECO:0000256" key="14">
    <source>
        <dbReference type="SAM" id="SignalP"/>
    </source>
</evidence>
<keyword evidence="4" id="KW-0645">Protease</keyword>
<evidence type="ECO:0000313" key="17">
    <source>
        <dbReference type="Proteomes" id="UP000663827"/>
    </source>
</evidence>
<dbReference type="GO" id="GO:0004222">
    <property type="term" value="F:metalloendopeptidase activity"/>
    <property type="evidence" value="ECO:0007669"/>
    <property type="project" value="InterPro"/>
</dbReference>
<dbReference type="PANTHER" id="PTHR33478">
    <property type="entry name" value="EXTRACELLULAR METALLOPROTEINASE MEP"/>
    <property type="match status" value="1"/>
</dbReference>
<feature type="compositionally biased region" description="Basic residues" evidence="13">
    <location>
        <begin position="598"/>
        <end position="608"/>
    </location>
</feature>
<feature type="domain" description="FTP" evidence="15">
    <location>
        <begin position="674"/>
        <end position="708"/>
    </location>
</feature>
<evidence type="ECO:0000256" key="1">
    <source>
        <dbReference type="ARBA" id="ARBA00004613"/>
    </source>
</evidence>
<comment type="similarity">
    <text evidence="2">Belongs to the peptidase M36 family.</text>
</comment>
<keyword evidence="5 12" id="KW-0479">Metal-binding</keyword>
<feature type="domain" description="FTP" evidence="15">
    <location>
        <begin position="97"/>
        <end position="134"/>
    </location>
</feature>
<evidence type="ECO:0000256" key="5">
    <source>
        <dbReference type="ARBA" id="ARBA00022723"/>
    </source>
</evidence>
<evidence type="ECO:0000256" key="13">
    <source>
        <dbReference type="SAM" id="MobiDB-lite"/>
    </source>
</evidence>
<dbReference type="GO" id="GO:0005615">
    <property type="term" value="C:extracellular space"/>
    <property type="evidence" value="ECO:0007669"/>
    <property type="project" value="InterPro"/>
</dbReference>
<dbReference type="GO" id="GO:0008270">
    <property type="term" value="F:zinc ion binding"/>
    <property type="evidence" value="ECO:0007669"/>
    <property type="project" value="InterPro"/>
</dbReference>
<feature type="region of interest" description="Disordered" evidence="13">
    <location>
        <begin position="290"/>
        <end position="314"/>
    </location>
</feature>
<name>A0A8H3I298_9AGAM</name>
<reference evidence="16" key="1">
    <citation type="submission" date="2021-01" db="EMBL/GenBank/DDBJ databases">
        <authorList>
            <person name="Kaushik A."/>
        </authorList>
    </citation>
    <scope>NUCLEOTIDE SEQUENCE</scope>
    <source>
        <strain evidence="16">AG5</strain>
    </source>
</reference>
<protein>
    <recommendedName>
        <fullName evidence="15">FTP domain-containing protein</fullName>
    </recommendedName>
</protein>
<evidence type="ECO:0000256" key="11">
    <source>
        <dbReference type="PIRSR" id="PIRSR601842-1"/>
    </source>
</evidence>
<dbReference type="Gene3D" id="3.10.170.10">
    <property type="match status" value="2"/>
</dbReference>
<dbReference type="PANTHER" id="PTHR33478:SF1">
    <property type="entry name" value="EXTRACELLULAR METALLOPROTEINASE MEP"/>
    <property type="match status" value="1"/>
</dbReference>
<keyword evidence="3" id="KW-0964">Secreted</keyword>
<feature type="region of interest" description="Disordered" evidence="13">
    <location>
        <begin position="592"/>
        <end position="613"/>
    </location>
</feature>
<evidence type="ECO:0000256" key="4">
    <source>
        <dbReference type="ARBA" id="ARBA00022670"/>
    </source>
</evidence>
<evidence type="ECO:0000256" key="7">
    <source>
        <dbReference type="ARBA" id="ARBA00022801"/>
    </source>
</evidence>
<keyword evidence="7" id="KW-0378">Hydrolase</keyword>
<feature type="binding site" evidence="12">
    <location>
        <position position="974"/>
    </location>
    <ligand>
        <name>Zn(2+)</name>
        <dbReference type="ChEBI" id="CHEBI:29105"/>
        <note>catalytic</note>
    </ligand>
</feature>
<comment type="subcellular location">
    <subcellularLocation>
        <location evidence="1">Secreted</location>
    </subcellularLocation>
</comment>
<dbReference type="Pfam" id="PF07504">
    <property type="entry name" value="FTP"/>
    <property type="match status" value="2"/>
</dbReference>
<evidence type="ECO:0000313" key="16">
    <source>
        <dbReference type="EMBL" id="CAE7226072.1"/>
    </source>
</evidence>
<dbReference type="InterPro" id="IPR027268">
    <property type="entry name" value="Peptidase_M4/M1_CTD_sf"/>
</dbReference>
<dbReference type="Proteomes" id="UP000663827">
    <property type="component" value="Unassembled WGS sequence"/>
</dbReference>
<dbReference type="CDD" id="cd09596">
    <property type="entry name" value="M36"/>
    <property type="match status" value="2"/>
</dbReference>
<evidence type="ECO:0000256" key="2">
    <source>
        <dbReference type="ARBA" id="ARBA00006006"/>
    </source>
</evidence>
<proteinExistence type="inferred from homology"/>
<feature type="binding site" evidence="12">
    <location>
        <position position="970"/>
    </location>
    <ligand>
        <name>Zn(2+)</name>
        <dbReference type="ChEBI" id="CHEBI:29105"/>
        <note>catalytic</note>
    </ligand>
</feature>
<feature type="compositionally biased region" description="Polar residues" evidence="13">
    <location>
        <begin position="290"/>
        <end position="304"/>
    </location>
</feature>
<evidence type="ECO:0000259" key="15">
    <source>
        <dbReference type="Pfam" id="PF07504"/>
    </source>
</evidence>
<feature type="signal peptide" evidence="14">
    <location>
        <begin position="1"/>
        <end position="20"/>
    </location>
</feature>
<dbReference type="SUPFAM" id="SSF55486">
    <property type="entry name" value="Metalloproteases ('zincins'), catalytic domain"/>
    <property type="match status" value="2"/>
</dbReference>
<evidence type="ECO:0000256" key="9">
    <source>
        <dbReference type="ARBA" id="ARBA00023049"/>
    </source>
</evidence>
<evidence type="ECO:0000256" key="12">
    <source>
        <dbReference type="PIRSR" id="PIRSR601842-2"/>
    </source>
</evidence>
<dbReference type="Gene3D" id="1.10.390.10">
    <property type="entry name" value="Neutral Protease Domain 2"/>
    <property type="match status" value="2"/>
</dbReference>
<sequence length="1169" mass="127624">MTSPFLLPAITLLVASSVIAIPGHSDIHHHHSHRVRNVGPSNTNLISYHPPSVFKTFGVNGAGLSSTGTLEEVAKSFLCDQLGVTVDALTRHAGHSNDGVSYEYFAQTINGLIVANAVANVAIKDGKVVSYGASLIKPKNVATKEPTLNWERAILWAEEAVGGKWNQGPTKLQVRQSVNICAFTKALLRQYTGLKDNSWKQLYIDAHNGKVRNVVDFVAEHSYRVVPLNFQDPTQKYEIVHEPADYSVSQSGWHYTRGKDTTQTSGNNAIVYKYCRPNLSPPYIDELNCVNTTTQSSPDNNYEYPQNPDKEPTNDQNINAARVNAFYIVNAMHDITYHYGFTENAYNFQNDNFGKGGKGEDRIQVSVQDGSGAENANFATPPDGQPGQMRMFLWVSTALIRDSALQNDIVVHEFTHGVSNRMTGGGTGGCLQATEASGLGEGWSDAMADITEVKTNPIPDFTTGSYVMNTKTGARSYPYSTDKKTNPLTYSSLVTKKEVHQIGEVWATMLHELLAALVEKYGFSDDLGSSSSEMKDYSHLMIDGFQLQPCNPTFISARDAIIQADACRYGGENKCLIWKAFAKRGLGMGAKEGAHSHTGARRHTHRSRSVGPNGVNLVSYHPPSVFETYGIDGAGSTASRPTPEELAKSFLMEKLGVPADSLSRHSGYTSDVVSYEYFYQVINGIPISNAVANVAIKDGKVVSYGASFIKPRNVASRVPTLALDRAIALAEEITSGKWNQQPAGLKYTLGDDGSCYLTYAVQVQGISDGSWKQLFIDAHDGQVRNTVDFVADASYQVVPLDHQDPTQSYTIVKDPQDKVASPHGWYSKSLLSKPDTSGNNVASYKGSLLATTSQSASDQYHYPYDPNQEPDTQQNVNAAVVNAFYVVNAMHDLTYKFGFTEKAFNFQNDNFGKGGKELDRVLVSVQDASGMNNANFATPPDGASGQMRMYLWDRTTPKRDGALENDIIVHEFTHGVSNRMTGGGTGDCLSTTESGGMGEGWSDAMADITEAKTEPIPDFTLGSYVTNNPKGIRSYPYSTDMNVNPLTYSILNTRNEDPVVVVHAIGELWALMLHELLAALVDKCGLDTKLDPSTEAGNSVLLHLMMDGLATQPCNPTFISARDAIIQADANRYKGKYKCTIWKAFAKRGLGKNAKAGVYQDDNNVPYDC</sequence>
<evidence type="ECO:0000256" key="8">
    <source>
        <dbReference type="ARBA" id="ARBA00022833"/>
    </source>
</evidence>
<dbReference type="InterPro" id="IPR050371">
    <property type="entry name" value="Fungal_virulence_M36"/>
</dbReference>
<keyword evidence="8 12" id="KW-0862">Zinc</keyword>
<keyword evidence="10" id="KW-0865">Zymogen</keyword>
<dbReference type="EMBL" id="CAJNJQ010006302">
    <property type="protein sequence ID" value="CAE7226072.1"/>
    <property type="molecule type" value="Genomic_DNA"/>
</dbReference>
<feature type="binding site" evidence="12">
    <location>
        <position position="999"/>
    </location>
    <ligand>
        <name>Zn(2+)</name>
        <dbReference type="ChEBI" id="CHEBI:29105"/>
        <note>catalytic</note>
    </ligand>
</feature>
<dbReference type="GO" id="GO:0006508">
    <property type="term" value="P:proteolysis"/>
    <property type="evidence" value="ECO:0007669"/>
    <property type="project" value="UniProtKB-KW"/>
</dbReference>
<dbReference type="AlphaFoldDB" id="A0A8H3I298"/>
<evidence type="ECO:0000256" key="10">
    <source>
        <dbReference type="ARBA" id="ARBA00023145"/>
    </source>
</evidence>
<feature type="binding site" evidence="12">
    <location>
        <position position="792"/>
    </location>
    <ligand>
        <name>Zn(2+)</name>
        <dbReference type="ChEBI" id="CHEBI:29105"/>
        <note>catalytic</note>
    </ligand>
</feature>
<dbReference type="InterPro" id="IPR011096">
    <property type="entry name" value="FTP_domain"/>
</dbReference>
<keyword evidence="9" id="KW-0482">Metalloprotease</keyword>
<organism evidence="16 17">
    <name type="scientific">Rhizoctonia solani</name>
    <dbReference type="NCBI Taxonomy" id="456999"/>
    <lineage>
        <taxon>Eukaryota</taxon>
        <taxon>Fungi</taxon>
        <taxon>Dikarya</taxon>
        <taxon>Basidiomycota</taxon>
        <taxon>Agaricomycotina</taxon>
        <taxon>Agaricomycetes</taxon>
        <taxon>Cantharellales</taxon>
        <taxon>Ceratobasidiaceae</taxon>
        <taxon>Rhizoctonia</taxon>
    </lineage>
</organism>
<comment type="cofactor">
    <cofactor evidence="12">
        <name>Zn(2+)</name>
        <dbReference type="ChEBI" id="CHEBI:29105"/>
    </cofactor>
    <text evidence="12">Binds 1 zinc ion per subunit.</text>
</comment>
<comment type="caution">
    <text evidence="16">The sequence shown here is derived from an EMBL/GenBank/DDBJ whole genome shotgun (WGS) entry which is preliminary data.</text>
</comment>
<evidence type="ECO:0000256" key="3">
    <source>
        <dbReference type="ARBA" id="ARBA00022525"/>
    </source>
</evidence>
<gene>
    <name evidence="16" type="ORF">RDB_LOCUS175447</name>
</gene>